<dbReference type="InterPro" id="IPR004316">
    <property type="entry name" value="SWEET_rpt"/>
</dbReference>
<keyword evidence="8" id="KW-0677">Repeat</keyword>
<dbReference type="Gene3D" id="1.20.1280.290">
    <property type="match status" value="2"/>
</dbReference>
<evidence type="ECO:0000256" key="5">
    <source>
        <dbReference type="ARBA" id="ARBA00022475"/>
    </source>
</evidence>
<dbReference type="EMBL" id="JAKOGI010000782">
    <property type="protein sequence ID" value="KAJ8430573.1"/>
    <property type="molecule type" value="Genomic_DNA"/>
</dbReference>
<feature type="transmembrane region" description="Helical" evidence="12">
    <location>
        <begin position="236"/>
        <end position="258"/>
    </location>
</feature>
<dbReference type="GO" id="GO:0051119">
    <property type="term" value="F:sugar transmembrane transporter activity"/>
    <property type="evidence" value="ECO:0007669"/>
    <property type="project" value="InterPro"/>
</dbReference>
<reference evidence="14" key="1">
    <citation type="submission" date="2022-04" db="EMBL/GenBank/DDBJ databases">
        <title>Carnegiea gigantea Genome sequencing and assembly v2.</title>
        <authorList>
            <person name="Copetti D."/>
            <person name="Sanderson M.J."/>
            <person name="Burquez A."/>
            <person name="Wojciechowski M.F."/>
        </authorList>
    </citation>
    <scope>NUCLEOTIDE SEQUENCE</scope>
    <source>
        <strain evidence="14">SGP5-SGP5p</strain>
        <tissue evidence="14">Aerial part</tissue>
    </source>
</reference>
<evidence type="ECO:0000256" key="3">
    <source>
        <dbReference type="ARBA" id="ARBA00007809"/>
    </source>
</evidence>
<gene>
    <name evidence="14" type="ORF">Cgig2_019145</name>
</gene>
<dbReference type="InterPro" id="IPR047664">
    <property type="entry name" value="SWEET"/>
</dbReference>
<evidence type="ECO:0000313" key="14">
    <source>
        <dbReference type="EMBL" id="KAJ8430573.1"/>
    </source>
</evidence>
<feature type="transmembrane region" description="Helical" evidence="12">
    <location>
        <begin position="47"/>
        <end position="64"/>
    </location>
</feature>
<comment type="subcellular location">
    <subcellularLocation>
        <location evidence="1">Cell membrane</location>
        <topology evidence="1">Multi-pass membrane protein</topology>
    </subcellularLocation>
    <subcellularLocation>
        <location evidence="2">Golgi apparatus membrane</location>
        <topology evidence="2">Multi-pass membrane protein</topology>
    </subcellularLocation>
</comment>
<comment type="caution">
    <text evidence="14">The sequence shown here is derived from an EMBL/GenBank/DDBJ whole genome shotgun (WGS) entry which is preliminary data.</text>
</comment>
<proteinExistence type="inferred from homology"/>
<evidence type="ECO:0000256" key="1">
    <source>
        <dbReference type="ARBA" id="ARBA00004651"/>
    </source>
</evidence>
<accession>A0A9Q1Q6A9</accession>
<evidence type="ECO:0000256" key="6">
    <source>
        <dbReference type="ARBA" id="ARBA00022597"/>
    </source>
</evidence>
<evidence type="ECO:0000256" key="12">
    <source>
        <dbReference type="RuleBase" id="RU910715"/>
    </source>
</evidence>
<feature type="region of interest" description="Disordered" evidence="13">
    <location>
        <begin position="294"/>
        <end position="315"/>
    </location>
</feature>
<comment type="similarity">
    <text evidence="3 12">Belongs to the SWEET sugar transporter family.</text>
</comment>
<comment type="function">
    <text evidence="12">Mediates both low-affinity uptake and efflux of sugar across the membrane.</text>
</comment>
<evidence type="ECO:0000256" key="10">
    <source>
        <dbReference type="ARBA" id="ARBA00023034"/>
    </source>
</evidence>
<dbReference type="OrthoDB" id="409725at2759"/>
<evidence type="ECO:0000256" key="13">
    <source>
        <dbReference type="SAM" id="MobiDB-lite"/>
    </source>
</evidence>
<evidence type="ECO:0000256" key="11">
    <source>
        <dbReference type="ARBA" id="ARBA00023136"/>
    </source>
</evidence>
<evidence type="ECO:0000256" key="4">
    <source>
        <dbReference type="ARBA" id="ARBA00022448"/>
    </source>
</evidence>
<keyword evidence="11 12" id="KW-0472">Membrane</keyword>
<dbReference type="GO" id="GO:0000139">
    <property type="term" value="C:Golgi membrane"/>
    <property type="evidence" value="ECO:0007669"/>
    <property type="project" value="UniProtKB-SubCell"/>
</dbReference>
<feature type="transmembrane region" description="Helical" evidence="12">
    <location>
        <begin position="174"/>
        <end position="197"/>
    </location>
</feature>
<dbReference type="Pfam" id="PF03083">
    <property type="entry name" value="MtN3_slv"/>
    <property type="match status" value="2"/>
</dbReference>
<evidence type="ECO:0000256" key="8">
    <source>
        <dbReference type="ARBA" id="ARBA00022737"/>
    </source>
</evidence>
<feature type="transmembrane region" description="Helical" evidence="12">
    <location>
        <begin position="264"/>
        <end position="285"/>
    </location>
</feature>
<dbReference type="GO" id="GO:0005886">
    <property type="term" value="C:plasma membrane"/>
    <property type="evidence" value="ECO:0007669"/>
    <property type="project" value="UniProtKB-SubCell"/>
</dbReference>
<dbReference type="PANTHER" id="PTHR10791:SF134">
    <property type="entry name" value="BIDIRECTIONAL SUGAR TRANSPORTER SWEET9"/>
    <property type="match status" value="1"/>
</dbReference>
<feature type="transmembrane region" description="Helical" evidence="12">
    <location>
        <begin position="70"/>
        <end position="93"/>
    </location>
</feature>
<dbReference type="FunFam" id="1.20.1280.290:FF:000001">
    <property type="entry name" value="Bidirectional sugar transporter SWEET"/>
    <property type="match status" value="1"/>
</dbReference>
<feature type="compositionally biased region" description="Basic and acidic residues" evidence="13">
    <location>
        <begin position="294"/>
        <end position="303"/>
    </location>
</feature>
<keyword evidence="7 12" id="KW-0812">Transmembrane</keyword>
<keyword evidence="4 12" id="KW-0813">Transport</keyword>
<keyword evidence="15" id="KW-1185">Reference proteome</keyword>
<dbReference type="FunFam" id="1.20.1280.290:FF:000004">
    <property type="entry name" value="Sugar transporter SWEET"/>
    <property type="match status" value="1"/>
</dbReference>
<dbReference type="PANTHER" id="PTHR10791">
    <property type="entry name" value="RAG1-ACTIVATING PROTEIN 1"/>
    <property type="match status" value="1"/>
</dbReference>
<evidence type="ECO:0000256" key="7">
    <source>
        <dbReference type="ARBA" id="ARBA00022692"/>
    </source>
</evidence>
<organism evidence="14 15">
    <name type="scientific">Carnegiea gigantea</name>
    <dbReference type="NCBI Taxonomy" id="171969"/>
    <lineage>
        <taxon>Eukaryota</taxon>
        <taxon>Viridiplantae</taxon>
        <taxon>Streptophyta</taxon>
        <taxon>Embryophyta</taxon>
        <taxon>Tracheophyta</taxon>
        <taxon>Spermatophyta</taxon>
        <taxon>Magnoliopsida</taxon>
        <taxon>eudicotyledons</taxon>
        <taxon>Gunneridae</taxon>
        <taxon>Pentapetalae</taxon>
        <taxon>Caryophyllales</taxon>
        <taxon>Cactineae</taxon>
        <taxon>Cactaceae</taxon>
        <taxon>Cactoideae</taxon>
        <taxon>Echinocereeae</taxon>
        <taxon>Carnegiea</taxon>
    </lineage>
</organism>
<keyword evidence="5" id="KW-1003">Cell membrane</keyword>
<evidence type="ECO:0000256" key="2">
    <source>
        <dbReference type="ARBA" id="ARBA00004653"/>
    </source>
</evidence>
<dbReference type="Proteomes" id="UP001153076">
    <property type="component" value="Unassembled WGS sequence"/>
</dbReference>
<sequence>MPILTVQTLAIIFGILGNAVSVGSFLAPGPTFYRIYKKKSSGGYQSIPYAVALSSAMLLLYYGSLKTNGILLITINSFGCAIEILYLLMYLVYAPKAEKVRPPSHYAFFPIQKSYRTGIKGTKSRAKRSQPKFLGFQLGILQSFTLKLLLLFNLGACSLVVLLTTFLAKGSKRVAIVGWINAVINICVFAAPLGVMVSRRTSFTNSTCLKISAIDMQLSANFVLQRQVIRTRSVEFMPVSLSFALTLNATMWFFYGYFLNDYYIAVPNVFGFLLGIAQIILYISYKCFGSKDKHNSTQHETNKNPKLNSAESTDQDNHQIELKIVNNAS</sequence>
<name>A0A9Q1Q6A9_9CARY</name>
<comment type="caution">
    <text evidence="12">Lacks conserved residue(s) required for the propagation of feature annotation.</text>
</comment>
<evidence type="ECO:0000313" key="15">
    <source>
        <dbReference type="Proteomes" id="UP001153076"/>
    </source>
</evidence>
<evidence type="ECO:0000256" key="9">
    <source>
        <dbReference type="ARBA" id="ARBA00022989"/>
    </source>
</evidence>
<keyword evidence="6 12" id="KW-0762">Sugar transport</keyword>
<protein>
    <recommendedName>
        <fullName evidence="12">Bidirectional sugar transporter SWEET</fullName>
    </recommendedName>
</protein>
<keyword evidence="9 12" id="KW-1133">Transmembrane helix</keyword>
<dbReference type="AlphaFoldDB" id="A0A9Q1Q6A9"/>
<feature type="transmembrane region" description="Helical" evidence="12">
    <location>
        <begin position="6"/>
        <end position="27"/>
    </location>
</feature>
<keyword evidence="10" id="KW-0333">Golgi apparatus</keyword>